<comment type="caution">
    <text evidence="2">The sequence shown here is derived from an EMBL/GenBank/DDBJ whole genome shotgun (WGS) entry which is preliminary data.</text>
</comment>
<keyword evidence="3" id="KW-1185">Reference proteome</keyword>
<dbReference type="InterPro" id="IPR036249">
    <property type="entry name" value="Thioredoxin-like_sf"/>
</dbReference>
<protein>
    <recommendedName>
        <fullName evidence="1">Spermatogenesis-associated protein 20-like TRX domain-containing protein</fullName>
    </recommendedName>
</protein>
<dbReference type="GO" id="GO:0005975">
    <property type="term" value="P:carbohydrate metabolic process"/>
    <property type="evidence" value="ECO:0007669"/>
    <property type="project" value="InterPro"/>
</dbReference>
<dbReference type="SUPFAM" id="SSF48208">
    <property type="entry name" value="Six-hairpin glycosidases"/>
    <property type="match status" value="1"/>
</dbReference>
<dbReference type="RefSeq" id="WP_132541620.1">
    <property type="nucleotide sequence ID" value="NZ_SLWY01000008.1"/>
</dbReference>
<gene>
    <name evidence="2" type="ORF">EV699_108186</name>
</gene>
<dbReference type="OrthoDB" id="9762614at2"/>
<dbReference type="PIRSF" id="PIRSF006402">
    <property type="entry name" value="UCP006402_thioredoxin"/>
    <property type="match status" value="1"/>
</dbReference>
<evidence type="ECO:0000313" key="2">
    <source>
        <dbReference type="EMBL" id="TCO81553.1"/>
    </source>
</evidence>
<dbReference type="Pfam" id="PF03190">
    <property type="entry name" value="Thioredox_DsbH"/>
    <property type="match status" value="1"/>
</dbReference>
<dbReference type="InterPro" id="IPR008928">
    <property type="entry name" value="6-hairpin_glycosidase_sf"/>
</dbReference>
<accession>A0A4R2L4Z3</accession>
<dbReference type="SUPFAM" id="SSF52833">
    <property type="entry name" value="Thioredoxin-like"/>
    <property type="match status" value="1"/>
</dbReference>
<dbReference type="EMBL" id="SLWY01000008">
    <property type="protein sequence ID" value="TCO81553.1"/>
    <property type="molecule type" value="Genomic_DNA"/>
</dbReference>
<evidence type="ECO:0000313" key="3">
    <source>
        <dbReference type="Proteomes" id="UP000295765"/>
    </source>
</evidence>
<name>A0A4R2L4Z3_9GAMM</name>
<dbReference type="InterPro" id="IPR004879">
    <property type="entry name" value="Ssp411-like_TRX"/>
</dbReference>
<sequence length="695" mass="74154">MPNRLAAETSPYLLQHAHNPVDWYPWGAEALARAAAEDRPILLSIGYSACHWCHVMAHESFADDAVAAVMNRLFVCIKVDREERPDLDRVYQQAHLLLNGRGGGWPLTAVLTPADRMPYFSGTYFPKAPRHGLPGFAELLERLARVYRERGEDVRAQNEQLAIALAAGAQGPRQGVSGYGPGPRPLAEVCEALLGAFDAEHGGFGGAPKFPQPGCLDRLLRHAAAARLQGGVDTGAEHALRLTLTRMCEGGLFDQLGGGFFRYSVDARWDIPHFEKMLYDQGPLLALLAEAVASGLAPALRGYAEATGAWLLREMRLPGGGFAAALDADSEGEEGRYYVWTPAAARAVLDADEYAFAAAVFGLDAAANFEGRWHLGVRRATAEVAAALGLDPAGADARLTAARAKLLAARATRVPPQRDDKLLAAWNGLAIRGLAVAGRLLGRADFTAAAQAAFACVRRELWRDGRLLAGSAQGVAKGVACLDDYACVLDAALELLQARWDADTFNFARALAAAALAHFEDARRGGCFFTAADHEPLIQRPKPLYDETLPGGNGLLAQSLLRLGHLLGDLSWLVAAERTLKWAWPGIERHPLGACALLRALEGYLEPDTTVLLRGDGAALDAWHARALQAYAPRRWTLAIPASAGALPEALAARTPPAHGVRAYLCSGTQCAAPLDDAAAFGAALAAAEPRFAPA</sequence>
<dbReference type="CDD" id="cd02955">
    <property type="entry name" value="SSP411"/>
    <property type="match status" value="1"/>
</dbReference>
<feature type="domain" description="Spermatogenesis-associated protein 20-like TRX" evidence="1">
    <location>
        <begin position="2"/>
        <end position="165"/>
    </location>
</feature>
<dbReference type="Gene3D" id="3.40.30.10">
    <property type="entry name" value="Glutaredoxin"/>
    <property type="match status" value="1"/>
</dbReference>
<dbReference type="AlphaFoldDB" id="A0A4R2L4Z3"/>
<evidence type="ECO:0000259" key="1">
    <source>
        <dbReference type="Pfam" id="PF03190"/>
    </source>
</evidence>
<dbReference type="PANTHER" id="PTHR42899:SF1">
    <property type="entry name" value="SPERMATOGENESIS-ASSOCIATED PROTEIN 20"/>
    <property type="match status" value="1"/>
</dbReference>
<organism evidence="2 3">
    <name type="scientific">Plasticicumulans lactativorans</name>
    <dbReference type="NCBI Taxonomy" id="1133106"/>
    <lineage>
        <taxon>Bacteria</taxon>
        <taxon>Pseudomonadati</taxon>
        <taxon>Pseudomonadota</taxon>
        <taxon>Gammaproteobacteria</taxon>
        <taxon>Candidatus Competibacteraceae</taxon>
        <taxon>Plasticicumulans</taxon>
    </lineage>
</organism>
<reference evidence="2 3" key="1">
    <citation type="submission" date="2019-03" db="EMBL/GenBank/DDBJ databases">
        <title>Genomic Encyclopedia of Type Strains, Phase IV (KMG-IV): sequencing the most valuable type-strain genomes for metagenomic binning, comparative biology and taxonomic classification.</title>
        <authorList>
            <person name="Goeker M."/>
        </authorList>
    </citation>
    <scope>NUCLEOTIDE SEQUENCE [LARGE SCALE GENOMIC DNA]</scope>
    <source>
        <strain evidence="2 3">DSM 25287</strain>
    </source>
</reference>
<proteinExistence type="predicted"/>
<dbReference type="InterPro" id="IPR024705">
    <property type="entry name" value="Ssp411"/>
</dbReference>
<dbReference type="Proteomes" id="UP000295765">
    <property type="component" value="Unassembled WGS sequence"/>
</dbReference>
<dbReference type="PANTHER" id="PTHR42899">
    <property type="entry name" value="SPERMATOGENESIS-ASSOCIATED PROTEIN 20"/>
    <property type="match status" value="1"/>
</dbReference>